<proteinExistence type="predicted"/>
<dbReference type="KEGG" id="hoh:Hoch_4272"/>
<feature type="compositionally biased region" description="Acidic residues" evidence="1">
    <location>
        <begin position="221"/>
        <end position="243"/>
    </location>
</feature>
<reference evidence="3 4" key="1">
    <citation type="journal article" date="2010" name="Stand. Genomic Sci.">
        <title>Complete genome sequence of Haliangium ochraceum type strain (SMP-2).</title>
        <authorList>
            <consortium name="US DOE Joint Genome Institute (JGI-PGF)"/>
            <person name="Ivanova N."/>
            <person name="Daum C."/>
            <person name="Lang E."/>
            <person name="Abt B."/>
            <person name="Kopitz M."/>
            <person name="Saunders E."/>
            <person name="Lapidus A."/>
            <person name="Lucas S."/>
            <person name="Glavina Del Rio T."/>
            <person name="Nolan M."/>
            <person name="Tice H."/>
            <person name="Copeland A."/>
            <person name="Cheng J.F."/>
            <person name="Chen F."/>
            <person name="Bruce D."/>
            <person name="Goodwin L."/>
            <person name="Pitluck S."/>
            <person name="Mavromatis K."/>
            <person name="Pati A."/>
            <person name="Mikhailova N."/>
            <person name="Chen A."/>
            <person name="Palaniappan K."/>
            <person name="Land M."/>
            <person name="Hauser L."/>
            <person name="Chang Y.J."/>
            <person name="Jeffries C.D."/>
            <person name="Detter J.C."/>
            <person name="Brettin T."/>
            <person name="Rohde M."/>
            <person name="Goker M."/>
            <person name="Bristow J."/>
            <person name="Markowitz V."/>
            <person name="Eisen J.A."/>
            <person name="Hugenholtz P."/>
            <person name="Kyrpides N.C."/>
            <person name="Klenk H.P."/>
        </authorList>
    </citation>
    <scope>NUCLEOTIDE SEQUENCE [LARGE SCALE GENOMIC DNA]</scope>
    <source>
        <strain evidence="4">DSM 14365 / CIP 107738 / JCM 11303 / AJ 13395 / SMP-2</strain>
    </source>
</reference>
<accession>D0LM63</accession>
<sequence>MFDSLSIAMLRAAALGTALLLCACGGAPAVPERGVVESNVDTWRFRRYQKLLDVEIWVRDNPAVGHTATYVRKDAEREGRIESDTLASVFVTRYQDNRGLLRGLVEFVKRLDDEGSYEVEVESLGDALVLSVRGQGESWALWQADKHIIKVGGRGRETLPEELVAAYAERYPSRLSGDILDRPLEELEPATEAPGPAADDDLPGDSPAPDWDAYQSGEIEVGGDDDNDSDSGDADDDPGSDAP</sequence>
<organism evidence="3 4">
    <name type="scientific">Haliangium ochraceum (strain DSM 14365 / JCM 11303 / SMP-2)</name>
    <dbReference type="NCBI Taxonomy" id="502025"/>
    <lineage>
        <taxon>Bacteria</taxon>
        <taxon>Pseudomonadati</taxon>
        <taxon>Myxococcota</taxon>
        <taxon>Polyangia</taxon>
        <taxon>Haliangiales</taxon>
        <taxon>Kofleriaceae</taxon>
        <taxon>Haliangium</taxon>
    </lineage>
</organism>
<dbReference type="AlphaFoldDB" id="D0LM63"/>
<keyword evidence="4" id="KW-1185">Reference proteome</keyword>
<feature type="chain" id="PRO_5003010398" description="Lipoprotein" evidence="2">
    <location>
        <begin position="30"/>
        <end position="243"/>
    </location>
</feature>
<gene>
    <name evidence="3" type="ordered locus">Hoch_4272</name>
</gene>
<feature type="region of interest" description="Disordered" evidence="1">
    <location>
        <begin position="188"/>
        <end position="243"/>
    </location>
</feature>
<dbReference type="OrthoDB" id="9964925at2"/>
<evidence type="ECO:0000256" key="2">
    <source>
        <dbReference type="SAM" id="SignalP"/>
    </source>
</evidence>
<dbReference type="EMBL" id="CP001804">
    <property type="protein sequence ID" value="ACY16769.1"/>
    <property type="molecule type" value="Genomic_DNA"/>
</dbReference>
<protein>
    <recommendedName>
        <fullName evidence="5">Lipoprotein</fullName>
    </recommendedName>
</protein>
<evidence type="ECO:0000313" key="4">
    <source>
        <dbReference type="Proteomes" id="UP000001880"/>
    </source>
</evidence>
<feature type="signal peptide" evidence="2">
    <location>
        <begin position="1"/>
        <end position="29"/>
    </location>
</feature>
<evidence type="ECO:0000313" key="3">
    <source>
        <dbReference type="EMBL" id="ACY16769.1"/>
    </source>
</evidence>
<keyword evidence="2" id="KW-0732">Signal</keyword>
<name>D0LM63_HALO1</name>
<dbReference type="RefSeq" id="WP_012829367.1">
    <property type="nucleotide sequence ID" value="NC_013440.1"/>
</dbReference>
<evidence type="ECO:0008006" key="5">
    <source>
        <dbReference type="Google" id="ProtNLM"/>
    </source>
</evidence>
<dbReference type="HOGENOM" id="CLU_1141326_0_0_7"/>
<evidence type="ECO:0000256" key="1">
    <source>
        <dbReference type="SAM" id="MobiDB-lite"/>
    </source>
</evidence>
<dbReference type="Proteomes" id="UP000001880">
    <property type="component" value="Chromosome"/>
</dbReference>